<feature type="binding site" evidence="6">
    <location>
        <position position="156"/>
    </location>
    <ligand>
        <name>Zn(2+)</name>
        <dbReference type="ChEBI" id="CHEBI:29105"/>
        <label>1</label>
    </ligand>
</feature>
<dbReference type="GO" id="GO:0044205">
    <property type="term" value="P:'de novo' UMP biosynthetic process"/>
    <property type="evidence" value="ECO:0007669"/>
    <property type="project" value="UniProtKB-UniRule"/>
</dbReference>
<keyword evidence="5 6" id="KW-0665">Pyrimidine biosynthesis</keyword>
<feature type="binding site" evidence="6">
    <location>
        <position position="236"/>
    </location>
    <ligand>
        <name>Zn(2+)</name>
        <dbReference type="ChEBI" id="CHEBI:29105"/>
        <label>2</label>
    </ligand>
</feature>
<feature type="binding site" evidence="6">
    <location>
        <position position="156"/>
    </location>
    <ligand>
        <name>Zn(2+)</name>
        <dbReference type="ChEBI" id="CHEBI:29105"/>
        <label>2</label>
    </ligand>
</feature>
<comment type="catalytic activity">
    <reaction evidence="6">
        <text>(S)-dihydroorotate + H2O = N-carbamoyl-L-aspartate + H(+)</text>
        <dbReference type="Rhea" id="RHEA:24296"/>
        <dbReference type="ChEBI" id="CHEBI:15377"/>
        <dbReference type="ChEBI" id="CHEBI:15378"/>
        <dbReference type="ChEBI" id="CHEBI:30864"/>
        <dbReference type="ChEBI" id="CHEBI:32814"/>
        <dbReference type="EC" id="3.5.2.3"/>
    </reaction>
</comment>
<evidence type="ECO:0000313" key="8">
    <source>
        <dbReference type="EMBL" id="AZZ39585.1"/>
    </source>
</evidence>
<dbReference type="InterPro" id="IPR011059">
    <property type="entry name" value="Metal-dep_hydrolase_composite"/>
</dbReference>
<feature type="domain" description="Dihydroorotase catalytic" evidence="7">
    <location>
        <begin position="53"/>
        <end position="241"/>
    </location>
</feature>
<dbReference type="CDD" id="cd01317">
    <property type="entry name" value="DHOase_IIa"/>
    <property type="match status" value="1"/>
</dbReference>
<dbReference type="InterPro" id="IPR024403">
    <property type="entry name" value="DHOase_cat"/>
</dbReference>
<dbReference type="Proteomes" id="UP000285875">
    <property type="component" value="Chromosome"/>
</dbReference>
<dbReference type="GO" id="GO:0006145">
    <property type="term" value="P:purine nucleobase catabolic process"/>
    <property type="evidence" value="ECO:0007669"/>
    <property type="project" value="TreeGrafter"/>
</dbReference>
<comment type="cofactor">
    <cofactor evidence="6">
        <name>Zn(2+)</name>
        <dbReference type="ChEBI" id="CHEBI:29105"/>
    </cofactor>
    <text evidence="6">Binds 2 Zn(2+) ions per subunit.</text>
</comment>
<dbReference type="RefSeq" id="WP_097798941.1">
    <property type="nucleotide sequence ID" value="NZ_CP025570.1"/>
</dbReference>
<dbReference type="InterPro" id="IPR004722">
    <property type="entry name" value="DHOase"/>
</dbReference>
<comment type="pathway">
    <text evidence="6">Pyrimidine metabolism; UMP biosynthesis via de novo pathway; (S)-dihydroorotate from bicarbonate: step 3/3.</text>
</comment>
<evidence type="ECO:0000256" key="1">
    <source>
        <dbReference type="ARBA" id="ARBA00002368"/>
    </source>
</evidence>
<dbReference type="PANTHER" id="PTHR43668:SF2">
    <property type="entry name" value="ALLANTOINASE"/>
    <property type="match status" value="1"/>
</dbReference>
<keyword evidence="6" id="KW-0862">Zinc</keyword>
<reference evidence="9" key="1">
    <citation type="submission" date="2017-12" db="EMBL/GenBank/DDBJ databases">
        <title>Whole genome sequencing of Acidipropionibacterium jensenii strains JS279 and JS280.</title>
        <authorList>
            <person name="Deptula P."/>
            <person name="Laine P."/>
            <person name="Smolander O.-P."/>
            <person name="Paulin L."/>
            <person name="Auvinen P."/>
            <person name="Varmanen P."/>
        </authorList>
    </citation>
    <scope>NUCLEOTIDE SEQUENCE [LARGE SCALE GENOMIC DNA]</scope>
    <source>
        <strain evidence="9">JS280</strain>
    </source>
</reference>
<dbReference type="AlphaFoldDB" id="A0A3T0RZQ0"/>
<keyword evidence="4 6" id="KW-0378">Hydrolase</keyword>
<feature type="binding site" evidence="6">
    <location>
        <position position="66"/>
    </location>
    <ligand>
        <name>Zn(2+)</name>
        <dbReference type="ChEBI" id="CHEBI:29105"/>
        <label>1</label>
    </ligand>
</feature>
<dbReference type="UniPathway" id="UPA00070">
    <property type="reaction ID" value="UER00117"/>
</dbReference>
<dbReference type="GO" id="GO:0004038">
    <property type="term" value="F:allantoinase activity"/>
    <property type="evidence" value="ECO:0007669"/>
    <property type="project" value="TreeGrafter"/>
</dbReference>
<evidence type="ECO:0000256" key="3">
    <source>
        <dbReference type="ARBA" id="ARBA00022723"/>
    </source>
</evidence>
<dbReference type="GO" id="GO:0005737">
    <property type="term" value="C:cytoplasm"/>
    <property type="evidence" value="ECO:0007669"/>
    <property type="project" value="TreeGrafter"/>
</dbReference>
<dbReference type="GO" id="GO:0008270">
    <property type="term" value="F:zinc ion binding"/>
    <property type="evidence" value="ECO:0007669"/>
    <property type="project" value="UniProtKB-UniRule"/>
</dbReference>
<feature type="binding site" evidence="6">
    <location>
        <position position="309"/>
    </location>
    <ligand>
        <name>Zn(2+)</name>
        <dbReference type="ChEBI" id="CHEBI:29105"/>
        <label>1</label>
    </ligand>
</feature>
<accession>A0A3T0RZQ0</accession>
<dbReference type="KEGG" id="aji:C0Z10_07295"/>
<dbReference type="HAMAP" id="MF_00220_B">
    <property type="entry name" value="PyrC_classI_B"/>
    <property type="match status" value="1"/>
</dbReference>
<feature type="binding site" evidence="6">
    <location>
        <begin position="327"/>
        <end position="328"/>
    </location>
    <ligand>
        <name>substrate</name>
    </ligand>
</feature>
<dbReference type="SUPFAM" id="SSF51556">
    <property type="entry name" value="Metallo-dependent hydrolases"/>
    <property type="match status" value="1"/>
</dbReference>
<dbReference type="PROSITE" id="PS00483">
    <property type="entry name" value="DIHYDROOROTASE_2"/>
    <property type="match status" value="1"/>
</dbReference>
<dbReference type="InterPro" id="IPR050138">
    <property type="entry name" value="DHOase/Allantoinase_Hydrolase"/>
</dbReference>
<dbReference type="Pfam" id="PF12890">
    <property type="entry name" value="DHOase"/>
    <property type="match status" value="1"/>
</dbReference>
<dbReference type="InterPro" id="IPR002195">
    <property type="entry name" value="Dihydroorotase_CS"/>
</dbReference>
<evidence type="ECO:0000256" key="6">
    <source>
        <dbReference type="HAMAP-Rule" id="MF_00220"/>
    </source>
</evidence>
<dbReference type="InterPro" id="IPR032466">
    <property type="entry name" value="Metal_Hydrolase"/>
</dbReference>
<dbReference type="EMBL" id="CP025570">
    <property type="protein sequence ID" value="AZZ39585.1"/>
    <property type="molecule type" value="Genomic_DNA"/>
</dbReference>
<dbReference type="SUPFAM" id="SSF51338">
    <property type="entry name" value="Composite domain of metallo-dependent hydrolases"/>
    <property type="match status" value="1"/>
</dbReference>
<evidence type="ECO:0000256" key="5">
    <source>
        <dbReference type="ARBA" id="ARBA00022975"/>
    </source>
</evidence>
<evidence type="ECO:0000313" key="9">
    <source>
        <dbReference type="Proteomes" id="UP000285875"/>
    </source>
</evidence>
<evidence type="ECO:0000256" key="4">
    <source>
        <dbReference type="ARBA" id="ARBA00022801"/>
    </source>
</evidence>
<feature type="binding site" evidence="6">
    <location>
        <begin position="66"/>
        <end position="68"/>
    </location>
    <ligand>
        <name>substrate</name>
    </ligand>
</feature>
<feature type="binding site" evidence="6">
    <location>
        <position position="282"/>
    </location>
    <ligand>
        <name>substrate</name>
    </ligand>
</feature>
<comment type="similarity">
    <text evidence="2 6">Belongs to the metallo-dependent hydrolases superfamily. DHOase family. Class I DHOase subfamily.</text>
</comment>
<dbReference type="Gene3D" id="2.30.40.10">
    <property type="entry name" value="Urease, subunit C, domain 1"/>
    <property type="match status" value="1"/>
</dbReference>
<proteinExistence type="inferred from homology"/>
<sequence>MSNRILLTDLTMLEGGTPVPSQVLVSDGRVEATSRGRSSALDGAEAARISLGGALLTPGLVDLHDHLREPGQEDKETIASGTAAAARGGWTTVCAMPNTTPDPYNPGLMAQLRERIARSASVKVLPYAPITVGLTSEELVDAEAMVAAGAVAFSNDGKGVQSAGVMYDAMRAAARHGRPVAAHAEDNSLVRGGVINAGRKAEELHLPGITRLAETVQVVRDLAIAEVTGAHYHLCHASTRQSIRALRRARADGVNATAEAAPHHLLLADEDIPADDGFYKMNPPLRSRDDVEAMVEGLCDGTLCAIATDNAPHTAAEKDCSFRDAAFGVITNEHTFALLYTSFVLAGRFRLDQLVHWLTDGPSDAYQLGPAGRIRVGGPADLAAFDLTREVTIDPERFAGMGRNTPFARRRVIGDCVLTMVDGQLVHRAAPPSSSLQEPTTDGKDQA</sequence>
<dbReference type="GO" id="GO:0004151">
    <property type="term" value="F:dihydroorotase activity"/>
    <property type="evidence" value="ECO:0007669"/>
    <property type="project" value="UniProtKB-UniRule"/>
</dbReference>
<dbReference type="EC" id="3.5.2.3" evidence="6"/>
<protein>
    <recommendedName>
        <fullName evidence="6">Dihydroorotase</fullName>
        <shortName evidence="6">DHOase</shortName>
        <ecNumber evidence="6">3.5.2.3</ecNumber>
    </recommendedName>
</protein>
<dbReference type="NCBIfam" id="TIGR00857">
    <property type="entry name" value="pyrC_multi"/>
    <property type="match status" value="1"/>
</dbReference>
<feature type="binding site" evidence="6">
    <location>
        <position position="98"/>
    </location>
    <ligand>
        <name>substrate</name>
    </ligand>
</feature>
<feature type="active site" evidence="6">
    <location>
        <position position="309"/>
    </location>
</feature>
<gene>
    <name evidence="6" type="primary">pyrC</name>
    <name evidence="8" type="ORF">C0Z10_07295</name>
</gene>
<feature type="binding site" evidence="6">
    <location>
        <position position="64"/>
    </location>
    <ligand>
        <name>Zn(2+)</name>
        <dbReference type="ChEBI" id="CHEBI:29105"/>
        <label>1</label>
    </ligand>
</feature>
<feature type="binding site" evidence="6">
    <location>
        <position position="313"/>
    </location>
    <ligand>
        <name>substrate</name>
    </ligand>
</feature>
<dbReference type="PANTHER" id="PTHR43668">
    <property type="entry name" value="ALLANTOINASE"/>
    <property type="match status" value="1"/>
</dbReference>
<dbReference type="Gene3D" id="3.20.20.140">
    <property type="entry name" value="Metal-dependent hydrolases"/>
    <property type="match status" value="1"/>
</dbReference>
<feature type="binding site" evidence="6">
    <location>
        <position position="183"/>
    </location>
    <ligand>
        <name>Zn(2+)</name>
        <dbReference type="ChEBI" id="CHEBI:29105"/>
        <label>2</label>
    </ligand>
</feature>
<keyword evidence="3 6" id="KW-0479">Metal-binding</keyword>
<evidence type="ECO:0000256" key="2">
    <source>
        <dbReference type="ARBA" id="ARBA00010286"/>
    </source>
</evidence>
<name>A0A3T0RZQ0_9ACTN</name>
<organism evidence="8 9">
    <name type="scientific">Acidipropionibacterium jensenii</name>
    <dbReference type="NCBI Taxonomy" id="1749"/>
    <lineage>
        <taxon>Bacteria</taxon>
        <taxon>Bacillati</taxon>
        <taxon>Actinomycetota</taxon>
        <taxon>Actinomycetes</taxon>
        <taxon>Propionibacteriales</taxon>
        <taxon>Propionibacteriaceae</taxon>
        <taxon>Acidipropionibacterium</taxon>
    </lineage>
</organism>
<comment type="function">
    <text evidence="1 6">Catalyzes the reversible cyclization of carbamoyl aspartate to dihydroorotate.</text>
</comment>
<evidence type="ECO:0000259" key="7">
    <source>
        <dbReference type="Pfam" id="PF12890"/>
    </source>
</evidence>